<feature type="region of interest" description="Disordered" evidence="1">
    <location>
        <begin position="1002"/>
        <end position="1029"/>
    </location>
</feature>
<evidence type="ECO:0000313" key="3">
    <source>
        <dbReference type="Proteomes" id="UP000054350"/>
    </source>
</evidence>
<gene>
    <name evidence="2" type="ORF">AMAG_12936</name>
</gene>
<name>A0A0L0T0T6_ALLM3</name>
<feature type="compositionally biased region" description="Pro residues" evidence="1">
    <location>
        <begin position="854"/>
        <end position="868"/>
    </location>
</feature>
<feature type="compositionally biased region" description="Low complexity" evidence="1">
    <location>
        <begin position="879"/>
        <end position="900"/>
    </location>
</feature>
<feature type="compositionally biased region" description="Pro residues" evidence="1">
    <location>
        <begin position="637"/>
        <end position="646"/>
    </location>
</feature>
<dbReference type="AlphaFoldDB" id="A0A0L0T0T6"/>
<proteinExistence type="predicted"/>
<dbReference type="VEuPathDB" id="FungiDB:AMAG_12936"/>
<evidence type="ECO:0000256" key="1">
    <source>
        <dbReference type="SAM" id="MobiDB-lite"/>
    </source>
</evidence>
<protein>
    <submittedName>
        <fullName evidence="2">Uncharacterized protein</fullName>
    </submittedName>
</protein>
<feature type="region of interest" description="Disordered" evidence="1">
    <location>
        <begin position="852"/>
        <end position="952"/>
    </location>
</feature>
<accession>A0A0L0T0T6</accession>
<dbReference type="OrthoDB" id="5582885at2759"/>
<feature type="region of interest" description="Disordered" evidence="1">
    <location>
        <begin position="577"/>
        <end position="616"/>
    </location>
</feature>
<keyword evidence="3" id="KW-1185">Reference proteome</keyword>
<reference evidence="3" key="2">
    <citation type="submission" date="2009-11" db="EMBL/GenBank/DDBJ databases">
        <title>The Genome Sequence of Allomyces macrogynus strain ATCC 38327.</title>
        <authorList>
            <consortium name="The Broad Institute Genome Sequencing Platform"/>
            <person name="Russ C."/>
            <person name="Cuomo C."/>
            <person name="Shea T."/>
            <person name="Young S.K."/>
            <person name="Zeng Q."/>
            <person name="Koehrsen M."/>
            <person name="Haas B."/>
            <person name="Borodovsky M."/>
            <person name="Guigo R."/>
            <person name="Alvarado L."/>
            <person name="Berlin A."/>
            <person name="Borenstein D."/>
            <person name="Chen Z."/>
            <person name="Engels R."/>
            <person name="Freedman E."/>
            <person name="Gellesch M."/>
            <person name="Goldberg J."/>
            <person name="Griggs A."/>
            <person name="Gujja S."/>
            <person name="Heiman D."/>
            <person name="Hepburn T."/>
            <person name="Howarth C."/>
            <person name="Jen D."/>
            <person name="Larson L."/>
            <person name="Lewis B."/>
            <person name="Mehta T."/>
            <person name="Park D."/>
            <person name="Pearson M."/>
            <person name="Roberts A."/>
            <person name="Saif S."/>
            <person name="Shenoy N."/>
            <person name="Sisk P."/>
            <person name="Stolte C."/>
            <person name="Sykes S."/>
            <person name="Walk T."/>
            <person name="White J."/>
            <person name="Yandava C."/>
            <person name="Burger G."/>
            <person name="Gray M.W."/>
            <person name="Holland P.W.H."/>
            <person name="King N."/>
            <person name="Lang F.B.F."/>
            <person name="Roger A.J."/>
            <person name="Ruiz-Trillo I."/>
            <person name="Lander E."/>
            <person name="Nusbaum C."/>
        </authorList>
    </citation>
    <scope>NUCLEOTIDE SEQUENCE [LARGE SCALE GENOMIC DNA]</scope>
    <source>
        <strain evidence="3">ATCC 38327</strain>
    </source>
</reference>
<feature type="compositionally biased region" description="Low complexity" evidence="1">
    <location>
        <begin position="1002"/>
        <end position="1021"/>
    </location>
</feature>
<evidence type="ECO:0000313" key="2">
    <source>
        <dbReference type="EMBL" id="KNE68265.1"/>
    </source>
</evidence>
<feature type="region of interest" description="Disordered" evidence="1">
    <location>
        <begin position="1084"/>
        <end position="1104"/>
    </location>
</feature>
<feature type="region of interest" description="Disordered" evidence="1">
    <location>
        <begin position="634"/>
        <end position="697"/>
    </location>
</feature>
<sequence length="1229" mass="126221">MTTMPFGAMCCGAAIRHGNKTDDAHNADQIWLTSTSSWRCSSSPSPDRDDHQPCLSSRALDCSSRTQNAFTTLSTRSERSARLLFRAGLLVAVLVALVRPCHAIDITTDSLLSALHIPSGAIPLAPLVVPPDPGSSNVDLVVGYQSGTTLYTSRVHGDWDNSGVSVVWQTQQDVLLANAGPTNWVLTDAGAIVLMQQQEQQSASDSTNNKSLVVMATTLAALDGKSSWSTMWPASIALEPGSLLEVVIDGSALHAVGQRPGQNGPLCVTTTTNVLHPLSSASLACGNLPLRVPETTFLYRPSPNPLRVLQQRNGAELLDGPVTSIPAIPGVAAPLPISSQYAPPTDLRIADQWLFATPPQAVFLVGNGAIHGVRGLPPNATTLAAASTGTTGPLTTVRLDETRSAGAIVPLGLVGEDTLVMCDGSSVRVGAGAATSIACTVDDRVYAIGKDHVALLSPKQGQIRVYPRNWSKLAWAASVPTAGAGSGTGVARLVMVNSSAALLVSPSKVTAAWPPLAAAKGTIPIDPTDPKGVVPTSSSLSVVTIAIATVGGALALIATFCVVRCWRRRRRTAFISLPTSTPTGAQPLISQAPVEPKKHRFDSAPSTPSTVGDGLHRVLPQSASATLDAEALLLPPESRPPHPVPTAPDVARRMPLPSRVSSSSHSSSRGGNGAGTHAPVALVPTPPRTVQKRRSAPSIPHTVTAMASFVSLRGLIHGSNAAAGSVSTSSIPPSALDAPDASASVESNSDTSAGKPMSATRRWKLILKNASTVALVDPDDEALGPRLLHRASAPARQAVVGRDAAEASVVRMSLPVSLLRRKSSNLSNSSGKSALDGLLSPQGLAKEGVAFAPSPAPAANSPPPPAPRLPADHALGVQRTPSSRSRAPPPGSLAAAAAGRMETSSLGSALSFPTDMAPEHEEDSESNCPRINLTPPDRAATDETDASTTSVGHALANWRLPVPPRARRNTFGTLFHSQELPSWGGQTNSDMSGIVMASSLGSPTATSFSGGGSSSAVPGSGRPTPYGGRIPGMLSTALLSTVSLPPTANSSLTTLHHAGRVAAARMQVLDLPVVDDPNYGPVAVPRRAVGPRRGARRHPSPGNSAAAALFASMSSLDSSSRATLAVPAPTANARRRASGDASASAGLLPTPPTNAVARSDAPTFVVESTPIRGTGGALPLPPLTPLSGRSRASSTSASAATLFHMHTPQVTAGRRMTVAAAAGHVARSL</sequence>
<dbReference type="EMBL" id="GG745356">
    <property type="protein sequence ID" value="KNE68265.1"/>
    <property type="molecule type" value="Genomic_DNA"/>
</dbReference>
<feature type="compositionally biased region" description="Low complexity" evidence="1">
    <location>
        <begin position="729"/>
        <end position="744"/>
    </location>
</feature>
<reference evidence="2 3" key="1">
    <citation type="submission" date="2009-11" db="EMBL/GenBank/DDBJ databases">
        <title>Annotation of Allomyces macrogynus ATCC 38327.</title>
        <authorList>
            <consortium name="The Broad Institute Genome Sequencing Platform"/>
            <person name="Russ C."/>
            <person name="Cuomo C."/>
            <person name="Burger G."/>
            <person name="Gray M.W."/>
            <person name="Holland P.W.H."/>
            <person name="King N."/>
            <person name="Lang F.B.F."/>
            <person name="Roger A.J."/>
            <person name="Ruiz-Trillo I."/>
            <person name="Young S.K."/>
            <person name="Zeng Q."/>
            <person name="Gargeya S."/>
            <person name="Fitzgerald M."/>
            <person name="Haas B."/>
            <person name="Abouelleil A."/>
            <person name="Alvarado L."/>
            <person name="Arachchi H.M."/>
            <person name="Berlin A."/>
            <person name="Chapman S.B."/>
            <person name="Gearin G."/>
            <person name="Goldberg J."/>
            <person name="Griggs A."/>
            <person name="Gujja S."/>
            <person name="Hansen M."/>
            <person name="Heiman D."/>
            <person name="Howarth C."/>
            <person name="Larimer J."/>
            <person name="Lui A."/>
            <person name="MacDonald P.J.P."/>
            <person name="McCowen C."/>
            <person name="Montmayeur A."/>
            <person name="Murphy C."/>
            <person name="Neiman D."/>
            <person name="Pearson M."/>
            <person name="Priest M."/>
            <person name="Roberts A."/>
            <person name="Saif S."/>
            <person name="Shea T."/>
            <person name="Sisk P."/>
            <person name="Stolte C."/>
            <person name="Sykes S."/>
            <person name="Wortman J."/>
            <person name="Nusbaum C."/>
            <person name="Birren B."/>
        </authorList>
    </citation>
    <scope>NUCLEOTIDE SEQUENCE [LARGE SCALE GENOMIC DNA]</scope>
    <source>
        <strain evidence="2 3">ATCC 38327</strain>
    </source>
</reference>
<feature type="compositionally biased region" description="Low complexity" evidence="1">
    <location>
        <begin position="658"/>
        <end position="669"/>
    </location>
</feature>
<feature type="region of interest" description="Disordered" evidence="1">
    <location>
        <begin position="1126"/>
        <end position="1160"/>
    </location>
</feature>
<dbReference type="Proteomes" id="UP000054350">
    <property type="component" value="Unassembled WGS sequence"/>
</dbReference>
<organism evidence="2 3">
    <name type="scientific">Allomyces macrogynus (strain ATCC 38327)</name>
    <name type="common">Allomyces javanicus var. macrogynus</name>
    <dbReference type="NCBI Taxonomy" id="578462"/>
    <lineage>
        <taxon>Eukaryota</taxon>
        <taxon>Fungi</taxon>
        <taxon>Fungi incertae sedis</taxon>
        <taxon>Blastocladiomycota</taxon>
        <taxon>Blastocladiomycetes</taxon>
        <taxon>Blastocladiales</taxon>
        <taxon>Blastocladiaceae</taxon>
        <taxon>Allomyces</taxon>
    </lineage>
</organism>
<feature type="compositionally biased region" description="Basic residues" evidence="1">
    <location>
        <begin position="1089"/>
        <end position="1099"/>
    </location>
</feature>
<feature type="region of interest" description="Disordered" evidence="1">
    <location>
        <begin position="722"/>
        <end position="756"/>
    </location>
</feature>